<dbReference type="RefSeq" id="WP_036157169.1">
    <property type="nucleotide sequence ID" value="NZ_AVCX01000002.1"/>
</dbReference>
<feature type="domain" description="Pyruvate carboxyltransferase" evidence="4">
    <location>
        <begin position="7"/>
        <end position="274"/>
    </location>
</feature>
<sequence>MTLPKAVEIREVGPRDGLQNEKVFIPTDLKVQWIDLISKTGVRHVEVSSFVSPKWIPALADHNEVFEQITRDEKITYAALVPNLKGMEGAIKQKVDEVALFISASEEHNKSNVNASIDESLQNLKAVAAAANDAGIPLRGYISTVFGSPFGDEVQLQTVKRIIDAYIEMGVSEISLGDTIGVADPVQVKAILLELLTDYDRELFALHFHDTYGRALANIFAALEMGITKYDSAIGGLGGCPYAPGASGNVSTNDLVNFLHRLGVETNIDEEKLFTATQFLQQAINRQPDSKVYKVQSQ</sequence>
<evidence type="ECO:0000256" key="3">
    <source>
        <dbReference type="ARBA" id="ARBA00023239"/>
    </source>
</evidence>
<evidence type="ECO:0000256" key="1">
    <source>
        <dbReference type="ARBA" id="ARBA00009405"/>
    </source>
</evidence>
<evidence type="ECO:0000313" key="6">
    <source>
        <dbReference type="Proteomes" id="UP000030437"/>
    </source>
</evidence>
<evidence type="ECO:0000259" key="4">
    <source>
        <dbReference type="PROSITE" id="PS50991"/>
    </source>
</evidence>
<dbReference type="GO" id="GO:0046872">
    <property type="term" value="F:metal ion binding"/>
    <property type="evidence" value="ECO:0007669"/>
    <property type="project" value="UniProtKB-KW"/>
</dbReference>
<dbReference type="eggNOG" id="COG0119">
    <property type="taxonomic scope" value="Bacteria"/>
</dbReference>
<protein>
    <submittedName>
        <fullName evidence="5">Hydroxymethylglutaryl-CoA lyase</fullName>
    </submittedName>
</protein>
<comment type="similarity">
    <text evidence="1">Belongs to the HMG-CoA lyase family.</text>
</comment>
<keyword evidence="2" id="KW-0479">Metal-binding</keyword>
<dbReference type="STRING" id="1220589.CD32_17905"/>
<gene>
    <name evidence="5" type="ORF">CD32_17905</name>
</gene>
<dbReference type="NCBIfam" id="NF004283">
    <property type="entry name" value="PRK05692.1"/>
    <property type="match status" value="1"/>
</dbReference>
<dbReference type="InterPro" id="IPR013785">
    <property type="entry name" value="Aldolase_TIM"/>
</dbReference>
<dbReference type="CDD" id="cd07938">
    <property type="entry name" value="DRE_TIM_HMGL"/>
    <property type="match status" value="1"/>
</dbReference>
<dbReference type="GO" id="GO:0006552">
    <property type="term" value="P:L-leucine catabolic process"/>
    <property type="evidence" value="ECO:0007669"/>
    <property type="project" value="TreeGrafter"/>
</dbReference>
<proteinExistence type="inferred from homology"/>
<dbReference type="Pfam" id="PF00682">
    <property type="entry name" value="HMGL-like"/>
    <property type="match status" value="1"/>
</dbReference>
<dbReference type="GO" id="GO:0046951">
    <property type="term" value="P:ketone body biosynthetic process"/>
    <property type="evidence" value="ECO:0007669"/>
    <property type="project" value="TreeGrafter"/>
</dbReference>
<dbReference type="EMBL" id="JPVP01000059">
    <property type="protein sequence ID" value="KGR82728.1"/>
    <property type="molecule type" value="Genomic_DNA"/>
</dbReference>
<dbReference type="SUPFAM" id="SSF51569">
    <property type="entry name" value="Aldolase"/>
    <property type="match status" value="1"/>
</dbReference>
<dbReference type="OrthoDB" id="9784013at2"/>
<dbReference type="Gene3D" id="3.20.20.70">
    <property type="entry name" value="Aldolase class I"/>
    <property type="match status" value="1"/>
</dbReference>
<accession>A0A0A3IIT7</accession>
<dbReference type="Proteomes" id="UP000030437">
    <property type="component" value="Unassembled WGS sequence"/>
</dbReference>
<keyword evidence="6" id="KW-1185">Reference proteome</keyword>
<dbReference type="PANTHER" id="PTHR42738:SF7">
    <property type="entry name" value="HYDROXYMETHYLGLUTARYL-COA LYASE"/>
    <property type="match status" value="1"/>
</dbReference>
<dbReference type="FunFam" id="3.20.20.70:FF:000071">
    <property type="entry name" value="Hydroxymethylglutaryl-CoA lyase"/>
    <property type="match status" value="1"/>
</dbReference>
<reference evidence="5 6" key="1">
    <citation type="submission" date="2014-02" db="EMBL/GenBank/DDBJ databases">
        <title>Draft genome sequence of Lysinibacillus odysseyi NBRC 100172.</title>
        <authorList>
            <person name="Zhang F."/>
            <person name="Wang G."/>
            <person name="Zhang L."/>
        </authorList>
    </citation>
    <scope>NUCLEOTIDE SEQUENCE [LARGE SCALE GENOMIC DNA]</scope>
    <source>
        <strain evidence="5 6">NBRC 100172</strain>
    </source>
</reference>
<organism evidence="5 6">
    <name type="scientific">Lysinibacillus odysseyi 34hs-1 = NBRC 100172</name>
    <dbReference type="NCBI Taxonomy" id="1220589"/>
    <lineage>
        <taxon>Bacteria</taxon>
        <taxon>Bacillati</taxon>
        <taxon>Bacillota</taxon>
        <taxon>Bacilli</taxon>
        <taxon>Bacillales</taxon>
        <taxon>Bacillaceae</taxon>
        <taxon>Lysinibacillus</taxon>
    </lineage>
</organism>
<dbReference type="InterPro" id="IPR000891">
    <property type="entry name" value="PYR_CT"/>
</dbReference>
<dbReference type="InterPro" id="IPR043594">
    <property type="entry name" value="HMGL"/>
</dbReference>
<comment type="caution">
    <text evidence="5">The sequence shown here is derived from an EMBL/GenBank/DDBJ whole genome shotgun (WGS) entry which is preliminary data.</text>
</comment>
<evidence type="ECO:0000256" key="2">
    <source>
        <dbReference type="ARBA" id="ARBA00022723"/>
    </source>
</evidence>
<dbReference type="GO" id="GO:0004419">
    <property type="term" value="F:hydroxymethylglutaryl-CoA lyase activity"/>
    <property type="evidence" value="ECO:0007669"/>
    <property type="project" value="TreeGrafter"/>
</dbReference>
<keyword evidence="3 5" id="KW-0456">Lyase</keyword>
<name>A0A0A3IIT7_9BACI</name>
<dbReference type="AlphaFoldDB" id="A0A0A3IIT7"/>
<dbReference type="PROSITE" id="PS50991">
    <property type="entry name" value="PYR_CT"/>
    <property type="match status" value="1"/>
</dbReference>
<evidence type="ECO:0000313" key="5">
    <source>
        <dbReference type="EMBL" id="KGR82728.1"/>
    </source>
</evidence>
<dbReference type="PANTHER" id="PTHR42738">
    <property type="entry name" value="HYDROXYMETHYLGLUTARYL-COA LYASE"/>
    <property type="match status" value="1"/>
</dbReference>